<gene>
    <name evidence="7" type="ORF">COY87_01820</name>
</gene>
<dbReference type="InterPro" id="IPR000711">
    <property type="entry name" value="ATPase_OSCP/dsu"/>
</dbReference>
<keyword evidence="6" id="KW-0066">ATP synthesis</keyword>
<comment type="caution">
    <text evidence="7">The sequence shown here is derived from an EMBL/GenBank/DDBJ whole genome shotgun (WGS) entry which is preliminary data.</text>
</comment>
<keyword evidence="5" id="KW-0472">Membrane</keyword>
<evidence type="ECO:0000313" key="8">
    <source>
        <dbReference type="Proteomes" id="UP000229401"/>
    </source>
</evidence>
<sequence>MKINPQLKEELKKHLDSEIQKSKEEVILFSPYSLEQLEIDSLLNCFPMLKRNSVKNIVDSSLIGGVIIQYGSKIIDLSIKSVLHTFQKKLYEIN</sequence>
<dbReference type="PRINTS" id="PR00125">
    <property type="entry name" value="ATPASEDELTA"/>
</dbReference>
<dbReference type="EMBL" id="PFLI01000064">
    <property type="protein sequence ID" value="PIY72272.1"/>
    <property type="molecule type" value="Genomic_DNA"/>
</dbReference>
<evidence type="ECO:0000256" key="6">
    <source>
        <dbReference type="ARBA" id="ARBA00023310"/>
    </source>
</evidence>
<keyword evidence="4" id="KW-0406">Ion transport</keyword>
<evidence type="ECO:0000313" key="7">
    <source>
        <dbReference type="EMBL" id="PIY72272.1"/>
    </source>
</evidence>
<dbReference type="Pfam" id="PF00213">
    <property type="entry name" value="OSCP"/>
    <property type="match status" value="1"/>
</dbReference>
<keyword evidence="3" id="KW-0375">Hydrogen ion transport</keyword>
<evidence type="ECO:0000256" key="3">
    <source>
        <dbReference type="ARBA" id="ARBA00022781"/>
    </source>
</evidence>
<evidence type="ECO:0000256" key="1">
    <source>
        <dbReference type="ARBA" id="ARBA00004370"/>
    </source>
</evidence>
<dbReference type="AlphaFoldDB" id="A0A2M7QJ09"/>
<dbReference type="GO" id="GO:0016020">
    <property type="term" value="C:membrane"/>
    <property type="evidence" value="ECO:0007669"/>
    <property type="project" value="UniProtKB-SubCell"/>
</dbReference>
<proteinExistence type="predicted"/>
<dbReference type="Proteomes" id="UP000229401">
    <property type="component" value="Unassembled WGS sequence"/>
</dbReference>
<reference evidence="8" key="1">
    <citation type="submission" date="2017-09" db="EMBL/GenBank/DDBJ databases">
        <title>Depth-based differentiation of microbial function through sediment-hosted aquifers and enrichment of novel symbionts in the deep terrestrial subsurface.</title>
        <authorList>
            <person name="Probst A.J."/>
            <person name="Ladd B."/>
            <person name="Jarett J.K."/>
            <person name="Geller-Mcgrath D.E."/>
            <person name="Sieber C.M.K."/>
            <person name="Emerson J.B."/>
            <person name="Anantharaman K."/>
            <person name="Thomas B.C."/>
            <person name="Malmstrom R."/>
            <person name="Stieglmeier M."/>
            <person name="Klingl A."/>
            <person name="Woyke T."/>
            <person name="Ryan C.M."/>
            <person name="Banfield J.F."/>
        </authorList>
    </citation>
    <scope>NUCLEOTIDE SEQUENCE [LARGE SCALE GENOMIC DNA]</scope>
</reference>
<evidence type="ECO:0000256" key="5">
    <source>
        <dbReference type="ARBA" id="ARBA00023136"/>
    </source>
</evidence>
<protein>
    <submittedName>
        <fullName evidence="7">Uncharacterized protein</fullName>
    </submittedName>
</protein>
<accession>A0A2M7QJ09</accession>
<comment type="subcellular location">
    <subcellularLocation>
        <location evidence="1">Membrane</location>
    </subcellularLocation>
</comment>
<dbReference type="GO" id="GO:0046933">
    <property type="term" value="F:proton-transporting ATP synthase activity, rotational mechanism"/>
    <property type="evidence" value="ECO:0007669"/>
    <property type="project" value="InterPro"/>
</dbReference>
<name>A0A2M7QJ09_9BACT</name>
<evidence type="ECO:0000256" key="4">
    <source>
        <dbReference type="ARBA" id="ARBA00023065"/>
    </source>
</evidence>
<keyword evidence="2" id="KW-0813">Transport</keyword>
<evidence type="ECO:0000256" key="2">
    <source>
        <dbReference type="ARBA" id="ARBA00022448"/>
    </source>
</evidence>
<organism evidence="7 8">
    <name type="scientific">Candidatus Roizmanbacteria bacterium CG_4_10_14_0_8_um_filter_33_9</name>
    <dbReference type="NCBI Taxonomy" id="1974826"/>
    <lineage>
        <taxon>Bacteria</taxon>
        <taxon>Candidatus Roizmaniibacteriota</taxon>
    </lineage>
</organism>